<sequence length="487" mass="54803">MWWLYCVILLNLLAATAFVPRFVPSRSSDSLLQDTFQAPESSTSGSYRGWNFPPNPNSTYHLIFNSVSGLLQRWPNTLRRNGHSIIPTTIPKGTILYHGRTDGQIPNTPDWLAFDFEHAYLFCRGPCYVFSLQAKRDLRLVYFDGSSAAKMKDGPIDSQDVLLWGRPQPDKCFSEIERIEALCDWGRPFGLDGFVRMVYHFEVMMCDVLDPMEVVTFLNLIPKNETTIPRRFPGIPFPLPPPFPSKLPTGWRGTLPSGRRSSREAYIAGSWHDRAPGETRVRLDYSGLVTFYDPSLLSLVESRHGKDRLHLRLDGISASDSERVRAELQTVLAREPGGGSGVDWGSIARAVTDRYADRLEHLRFLLSPHTATFADTLERAAVARAQLFVMLASHITTADVPKRLPSSANLSWAAPVALRCATAQTSHISLGVLTPQEARIHAAVENTLHEICRRLVLLWVEFFDVEAADEAGSYWEFLKWHVGTYLS</sequence>
<evidence type="ECO:0000313" key="2">
    <source>
        <dbReference type="EMBL" id="KAH8977500.1"/>
    </source>
</evidence>
<name>A0AAD4Q767_9AGAM</name>
<keyword evidence="3" id="KW-1185">Reference proteome</keyword>
<feature type="signal peptide" evidence="1">
    <location>
        <begin position="1"/>
        <end position="17"/>
    </location>
</feature>
<dbReference type="Proteomes" id="UP001201163">
    <property type="component" value="Unassembled WGS sequence"/>
</dbReference>
<organism evidence="2 3">
    <name type="scientific">Lactarius akahatsu</name>
    <dbReference type="NCBI Taxonomy" id="416441"/>
    <lineage>
        <taxon>Eukaryota</taxon>
        <taxon>Fungi</taxon>
        <taxon>Dikarya</taxon>
        <taxon>Basidiomycota</taxon>
        <taxon>Agaricomycotina</taxon>
        <taxon>Agaricomycetes</taxon>
        <taxon>Russulales</taxon>
        <taxon>Russulaceae</taxon>
        <taxon>Lactarius</taxon>
    </lineage>
</organism>
<dbReference type="AlphaFoldDB" id="A0AAD4Q767"/>
<comment type="caution">
    <text evidence="2">The sequence shown here is derived from an EMBL/GenBank/DDBJ whole genome shotgun (WGS) entry which is preliminary data.</text>
</comment>
<dbReference type="PANTHER" id="PTHR35204:SF1">
    <property type="entry name" value="ENTEROTOXIN"/>
    <property type="match status" value="1"/>
</dbReference>
<reference evidence="2" key="1">
    <citation type="submission" date="2022-01" db="EMBL/GenBank/DDBJ databases">
        <title>Comparative genomics reveals a dynamic genome evolution in the ectomycorrhizal milk-cap (Lactarius) mushrooms.</title>
        <authorList>
            <consortium name="DOE Joint Genome Institute"/>
            <person name="Lebreton A."/>
            <person name="Tang N."/>
            <person name="Kuo A."/>
            <person name="LaButti K."/>
            <person name="Drula E."/>
            <person name="Barry K."/>
            <person name="Clum A."/>
            <person name="Lipzen A."/>
            <person name="Mousain D."/>
            <person name="Ng V."/>
            <person name="Wang R."/>
            <person name="Wang X."/>
            <person name="Dai Y."/>
            <person name="Henrissat B."/>
            <person name="Grigoriev I.V."/>
            <person name="Guerin-Laguette A."/>
            <person name="Yu F."/>
            <person name="Martin F.M."/>
        </authorList>
    </citation>
    <scope>NUCLEOTIDE SEQUENCE</scope>
    <source>
        <strain evidence="2">QP</strain>
    </source>
</reference>
<dbReference type="InterPro" id="IPR038921">
    <property type="entry name" value="YOR389W-like"/>
</dbReference>
<feature type="chain" id="PRO_5042044664" evidence="1">
    <location>
        <begin position="18"/>
        <end position="487"/>
    </location>
</feature>
<dbReference type="PANTHER" id="PTHR35204">
    <property type="entry name" value="YALI0A21131P"/>
    <property type="match status" value="1"/>
</dbReference>
<gene>
    <name evidence="2" type="ORF">EDB92DRAFT_1958010</name>
</gene>
<protein>
    <submittedName>
        <fullName evidence="2">Uncharacterized protein</fullName>
    </submittedName>
</protein>
<evidence type="ECO:0000256" key="1">
    <source>
        <dbReference type="SAM" id="SignalP"/>
    </source>
</evidence>
<accession>A0AAD4Q767</accession>
<keyword evidence="1" id="KW-0732">Signal</keyword>
<proteinExistence type="predicted"/>
<dbReference type="EMBL" id="JAKELL010000309">
    <property type="protein sequence ID" value="KAH8977500.1"/>
    <property type="molecule type" value="Genomic_DNA"/>
</dbReference>
<evidence type="ECO:0000313" key="3">
    <source>
        <dbReference type="Proteomes" id="UP001201163"/>
    </source>
</evidence>